<dbReference type="Gene3D" id="3.40.50.300">
    <property type="entry name" value="P-loop containing nucleotide triphosphate hydrolases"/>
    <property type="match status" value="2"/>
</dbReference>
<evidence type="ECO:0000256" key="4">
    <source>
        <dbReference type="ARBA" id="ARBA00022801"/>
    </source>
</evidence>
<feature type="region of interest" description="Disordered" evidence="12">
    <location>
        <begin position="436"/>
        <end position="479"/>
    </location>
</feature>
<dbReference type="CDD" id="cd18787">
    <property type="entry name" value="SF2_C_DEAD"/>
    <property type="match status" value="1"/>
</dbReference>
<dbReference type="InterPro" id="IPR014001">
    <property type="entry name" value="Helicase_ATP-bd"/>
</dbReference>
<dbReference type="InterPro" id="IPR014014">
    <property type="entry name" value="RNA_helicase_DEAD_Q_motif"/>
</dbReference>
<dbReference type="HAMAP" id="MF_00964">
    <property type="entry name" value="DEAD_helicase_DeaD"/>
    <property type="match status" value="1"/>
</dbReference>
<dbReference type="SUPFAM" id="SSF52540">
    <property type="entry name" value="P-loop containing nucleoside triphosphate hydrolases"/>
    <property type="match status" value="2"/>
</dbReference>
<dbReference type="Proteomes" id="UP000591844">
    <property type="component" value="Unassembled WGS sequence"/>
</dbReference>
<proteinExistence type="inferred from homology"/>
<evidence type="ECO:0000256" key="3">
    <source>
        <dbReference type="ARBA" id="ARBA00022741"/>
    </source>
</evidence>
<evidence type="ECO:0000256" key="11">
    <source>
        <dbReference type="PROSITE-ProRule" id="PRU00552"/>
    </source>
</evidence>
<keyword evidence="6 10" id="KW-0067">ATP-binding</keyword>
<gene>
    <name evidence="10" type="primary">deaD</name>
    <name evidence="10" type="synonym">csdA</name>
    <name evidence="16" type="ORF">C5469_08420</name>
</gene>
<keyword evidence="8 10" id="KW-0346">Stress response</keyword>
<dbReference type="InterPro" id="IPR057325">
    <property type="entry name" value="DeaD_dimer"/>
</dbReference>
<dbReference type="InterPro" id="IPR027417">
    <property type="entry name" value="P-loop_NTPase"/>
</dbReference>
<keyword evidence="7 10" id="KW-0694">RNA-binding</keyword>
<name>A0A7X5QDD1_9GAMM</name>
<dbReference type="PANTHER" id="PTHR47963">
    <property type="entry name" value="DEAD-BOX ATP-DEPENDENT RNA HELICASE 47, MITOCHONDRIAL"/>
    <property type="match status" value="1"/>
</dbReference>
<dbReference type="GO" id="GO:0070417">
    <property type="term" value="P:cellular response to cold"/>
    <property type="evidence" value="ECO:0007669"/>
    <property type="project" value="InterPro"/>
</dbReference>
<feature type="compositionally biased region" description="Basic and acidic residues" evidence="12">
    <location>
        <begin position="442"/>
        <end position="479"/>
    </location>
</feature>
<keyword evidence="5 10" id="KW-0347">Helicase</keyword>
<feature type="domain" description="DEAD-box RNA helicase Q" evidence="15">
    <location>
        <begin position="7"/>
        <end position="35"/>
    </location>
</feature>
<keyword evidence="17" id="KW-1185">Reference proteome</keyword>
<dbReference type="InterPro" id="IPR011545">
    <property type="entry name" value="DEAD/DEAH_box_helicase_dom"/>
</dbReference>
<dbReference type="Pfam" id="PF00271">
    <property type="entry name" value="Helicase_C"/>
    <property type="match status" value="1"/>
</dbReference>
<dbReference type="SMART" id="SM00490">
    <property type="entry name" value="HELICc"/>
    <property type="match status" value="1"/>
</dbReference>
<dbReference type="InterPro" id="IPR000629">
    <property type="entry name" value="RNA-helicase_DEAD-box_CS"/>
</dbReference>
<feature type="short sequence motif" description="Q motif" evidence="11">
    <location>
        <begin position="7"/>
        <end position="35"/>
    </location>
</feature>
<dbReference type="SMART" id="SM00487">
    <property type="entry name" value="DEXDc"/>
    <property type="match status" value="1"/>
</dbReference>
<keyword evidence="3 10" id="KW-0547">Nucleotide-binding</keyword>
<dbReference type="GO" id="GO:0016787">
    <property type="term" value="F:hydrolase activity"/>
    <property type="evidence" value="ECO:0007669"/>
    <property type="project" value="UniProtKB-KW"/>
</dbReference>
<feature type="domain" description="Helicase C-terminal" evidence="14">
    <location>
        <begin position="233"/>
        <end position="380"/>
    </location>
</feature>
<evidence type="ECO:0000256" key="6">
    <source>
        <dbReference type="ARBA" id="ARBA00022840"/>
    </source>
</evidence>
<evidence type="ECO:0000256" key="5">
    <source>
        <dbReference type="ARBA" id="ARBA00022806"/>
    </source>
</evidence>
<evidence type="ECO:0000256" key="7">
    <source>
        <dbReference type="ARBA" id="ARBA00022884"/>
    </source>
</evidence>
<dbReference type="PANTHER" id="PTHR47963:SF8">
    <property type="entry name" value="ATP-DEPENDENT RNA HELICASE DEAD"/>
    <property type="match status" value="1"/>
</dbReference>
<dbReference type="Gene3D" id="3.30.70.330">
    <property type="match status" value="1"/>
</dbReference>
<dbReference type="GO" id="GO:0005829">
    <property type="term" value="C:cytosol"/>
    <property type="evidence" value="ECO:0007669"/>
    <property type="project" value="TreeGrafter"/>
</dbReference>
<dbReference type="GO" id="GO:0005840">
    <property type="term" value="C:ribosome"/>
    <property type="evidence" value="ECO:0007669"/>
    <property type="project" value="TreeGrafter"/>
</dbReference>
<dbReference type="InterPro" id="IPR050547">
    <property type="entry name" value="DEAD_box_RNA_helicases"/>
</dbReference>
<dbReference type="PROSITE" id="PS51194">
    <property type="entry name" value="HELICASE_CTER"/>
    <property type="match status" value="1"/>
</dbReference>
<evidence type="ECO:0000256" key="9">
    <source>
        <dbReference type="ARBA" id="ARBA00047984"/>
    </source>
</evidence>
<sequence>MTTETEISFADLGLSAPILSALEDLGYEKPSPIQQQCIPHLLNGRDVLGMAQTGSGKTAAFSLPLLHNINAELKAPQILVLAPTRELAVQVAEACADFSKHMRNVNVVALYGGQRYDVQLRALRQGPQIVVGTPGRLLDHLKRGTLDLSNLSGLVLDEADEMLRMGFIEDVENIMSQIPAEHQTALFSATMPEAIRRITRRFMNDPQEVRIQASVTTRPDISQSYWSVYGMRKNEALVRFLEAEDFDAAIIFVRTKNATLEVAEALERSGYNSAALNGDMNQALREQTLERLKDGRLDILIATDVAARGLDVERISLVVNYDIPMDAESYVHRIGRTGRAGRAGRALLFVENRERRLLRNVERTMKLTIPEVELPNAELLSQRRLEKFAANVQQQLESSDLEQYRALLSKLQPAEDLDIETLAAALLKMAQGERPLILPPDPVRRPRREFNERDDRRRNSFDDRGERGEQRGDRPRRERRDVGDMELYRIEVGRDDGVEVRHIVGAIANEGDISSRYIGNIKLFATHSTIELPKGMPGDLLSHFTRTRILNKPMNMQLMGDAQPSERRERRGGPRNGNSNGNAPRRDRENFNGGGRRFSGERRSGEGRGGESRGEGQSRSNFRGRSDENGSSTPRRRYNNSNAQ</sequence>
<keyword evidence="4 10" id="KW-0378">Hydrolase</keyword>
<dbReference type="NCBIfam" id="NF008642">
    <property type="entry name" value="PRK11634.1"/>
    <property type="match status" value="1"/>
</dbReference>
<feature type="domain" description="Helicase ATP-binding" evidence="13">
    <location>
        <begin position="38"/>
        <end position="209"/>
    </location>
</feature>
<dbReference type="InterPro" id="IPR012677">
    <property type="entry name" value="Nucleotide-bd_a/b_plait_sf"/>
</dbReference>
<dbReference type="CDD" id="cd00268">
    <property type="entry name" value="DEADc"/>
    <property type="match status" value="1"/>
</dbReference>
<dbReference type="GO" id="GO:0000027">
    <property type="term" value="P:ribosomal large subunit assembly"/>
    <property type="evidence" value="ECO:0007669"/>
    <property type="project" value="UniProtKB-UniRule"/>
</dbReference>
<dbReference type="FunFam" id="3.30.70.330:FF:000068">
    <property type="entry name" value="ATP-dependent RNA helicase DeaD"/>
    <property type="match status" value="1"/>
</dbReference>
<dbReference type="CDD" id="cd12499">
    <property type="entry name" value="RRM_EcCsdA_like"/>
    <property type="match status" value="1"/>
</dbReference>
<evidence type="ECO:0000259" key="14">
    <source>
        <dbReference type="PROSITE" id="PS51194"/>
    </source>
</evidence>
<feature type="region of interest" description="Disordered" evidence="12">
    <location>
        <begin position="552"/>
        <end position="644"/>
    </location>
</feature>
<dbReference type="Pfam" id="PF03880">
    <property type="entry name" value="DbpA"/>
    <property type="match status" value="1"/>
</dbReference>
<evidence type="ECO:0000259" key="13">
    <source>
        <dbReference type="PROSITE" id="PS51192"/>
    </source>
</evidence>
<accession>A0A7X5QDD1</accession>
<dbReference type="InterPro" id="IPR034415">
    <property type="entry name" value="CsdA_RRM"/>
</dbReference>
<dbReference type="GO" id="GO:0003724">
    <property type="term" value="F:RNA helicase activity"/>
    <property type="evidence" value="ECO:0007669"/>
    <property type="project" value="UniProtKB-UniRule"/>
</dbReference>
<keyword evidence="2 10" id="KW-0963">Cytoplasm</keyword>
<evidence type="ECO:0000256" key="8">
    <source>
        <dbReference type="ARBA" id="ARBA00023016"/>
    </source>
</evidence>
<feature type="compositionally biased region" description="Basic and acidic residues" evidence="12">
    <location>
        <begin position="598"/>
        <end position="616"/>
    </location>
</feature>
<evidence type="ECO:0000256" key="1">
    <source>
        <dbReference type="ARBA" id="ARBA00004496"/>
    </source>
</evidence>
<dbReference type="PROSITE" id="PS51192">
    <property type="entry name" value="HELICASE_ATP_BIND_1"/>
    <property type="match status" value="1"/>
</dbReference>
<dbReference type="Pfam" id="PF25399">
    <property type="entry name" value="DeaD_dimer"/>
    <property type="match status" value="1"/>
</dbReference>
<dbReference type="InterPro" id="IPR044742">
    <property type="entry name" value="DEAD/DEAH_RhlB"/>
</dbReference>
<dbReference type="Pfam" id="PF00270">
    <property type="entry name" value="DEAD"/>
    <property type="match status" value="1"/>
</dbReference>
<dbReference type="GO" id="GO:0033592">
    <property type="term" value="F:RNA strand annealing activity"/>
    <property type="evidence" value="ECO:0007669"/>
    <property type="project" value="TreeGrafter"/>
</dbReference>
<evidence type="ECO:0000259" key="15">
    <source>
        <dbReference type="PROSITE" id="PS51195"/>
    </source>
</evidence>
<evidence type="ECO:0000313" key="17">
    <source>
        <dbReference type="Proteomes" id="UP000591844"/>
    </source>
</evidence>
<evidence type="ECO:0000313" key="16">
    <source>
        <dbReference type="EMBL" id="NHB92172.1"/>
    </source>
</evidence>
<dbReference type="FunFam" id="3.40.50.300:FF:000108">
    <property type="entry name" value="ATP-dependent RNA helicase RhlE"/>
    <property type="match status" value="1"/>
</dbReference>
<dbReference type="AlphaFoldDB" id="A0A7X5QDD1"/>
<dbReference type="EC" id="3.6.4.13" evidence="10"/>
<organism evidence="16 17">
    <name type="scientific">Photorhabdus cinerea</name>
    <dbReference type="NCBI Taxonomy" id="471575"/>
    <lineage>
        <taxon>Bacteria</taxon>
        <taxon>Pseudomonadati</taxon>
        <taxon>Pseudomonadota</taxon>
        <taxon>Gammaproteobacteria</taxon>
        <taxon>Enterobacterales</taxon>
        <taxon>Morganellaceae</taxon>
        <taxon>Photorhabdus</taxon>
    </lineage>
</organism>
<reference evidence="16 17" key="1">
    <citation type="submission" date="2018-02" db="EMBL/GenBank/DDBJ databases">
        <authorList>
            <person name="Machado R.A."/>
        </authorList>
    </citation>
    <scope>NUCLEOTIDE SEQUENCE [LARGE SCALE GENOMIC DNA]</scope>
    <source>
        <strain evidence="16 17">DSM 19724</strain>
    </source>
</reference>
<protein>
    <recommendedName>
        <fullName evidence="10">ATP-dependent RNA helicase DeaD</fullName>
        <ecNumber evidence="10">3.6.4.13</ecNumber>
    </recommendedName>
    <alternativeName>
        <fullName evidence="10">Cold-shock DEAD box protein A</fullName>
    </alternativeName>
</protein>
<dbReference type="InterPro" id="IPR001650">
    <property type="entry name" value="Helicase_C-like"/>
</dbReference>
<evidence type="ECO:0000256" key="12">
    <source>
        <dbReference type="SAM" id="MobiDB-lite"/>
    </source>
</evidence>
<dbReference type="InterPro" id="IPR028618">
    <property type="entry name" value="DEAD_helicase_DeaD"/>
</dbReference>
<dbReference type="EMBL" id="PUJW01000007">
    <property type="protein sequence ID" value="NHB92172.1"/>
    <property type="molecule type" value="Genomic_DNA"/>
</dbReference>
<comment type="caution">
    <text evidence="16">The sequence shown here is derived from an EMBL/GenBank/DDBJ whole genome shotgun (WGS) entry which is preliminary data.</text>
</comment>
<dbReference type="InterPro" id="IPR005580">
    <property type="entry name" value="DbpA/CsdA_RNA-bd_dom"/>
</dbReference>
<comment type="similarity">
    <text evidence="10">Belongs to the DEAD box helicase family. DeaD/CsdA subfamily.</text>
</comment>
<dbReference type="FunFam" id="3.40.50.300:FF:000374">
    <property type="entry name" value="ATP-dependent RNA helicase DeaD"/>
    <property type="match status" value="1"/>
</dbReference>
<dbReference type="GO" id="GO:0006401">
    <property type="term" value="P:RNA catabolic process"/>
    <property type="evidence" value="ECO:0007669"/>
    <property type="project" value="UniProtKB-UniRule"/>
</dbReference>
<comment type="function">
    <text evidence="10">DEAD-box RNA helicase involved in various cellular processes at low temperature, including ribosome biogenesis, mRNA degradation and translation initiation.</text>
</comment>
<dbReference type="RefSeq" id="WP_166304859.1">
    <property type="nucleotide sequence ID" value="NZ_CAWPIB010000007.1"/>
</dbReference>
<evidence type="ECO:0000256" key="2">
    <source>
        <dbReference type="ARBA" id="ARBA00022490"/>
    </source>
</evidence>
<evidence type="ECO:0000256" key="10">
    <source>
        <dbReference type="HAMAP-Rule" id="MF_00964"/>
    </source>
</evidence>
<comment type="subcellular location">
    <subcellularLocation>
        <location evidence="1 10">Cytoplasm</location>
    </subcellularLocation>
</comment>
<comment type="catalytic activity">
    <reaction evidence="9 10">
        <text>ATP + H2O = ADP + phosphate + H(+)</text>
        <dbReference type="Rhea" id="RHEA:13065"/>
        <dbReference type="ChEBI" id="CHEBI:15377"/>
        <dbReference type="ChEBI" id="CHEBI:15378"/>
        <dbReference type="ChEBI" id="CHEBI:30616"/>
        <dbReference type="ChEBI" id="CHEBI:43474"/>
        <dbReference type="ChEBI" id="CHEBI:456216"/>
        <dbReference type="EC" id="3.6.4.13"/>
    </reaction>
</comment>
<feature type="compositionally biased region" description="Polar residues" evidence="12">
    <location>
        <begin position="629"/>
        <end position="644"/>
    </location>
</feature>
<dbReference type="PROSITE" id="PS51195">
    <property type="entry name" value="Q_MOTIF"/>
    <property type="match status" value="1"/>
</dbReference>
<dbReference type="PROSITE" id="PS00039">
    <property type="entry name" value="DEAD_ATP_HELICASE"/>
    <property type="match status" value="1"/>
</dbReference>
<dbReference type="GO" id="GO:0005524">
    <property type="term" value="F:ATP binding"/>
    <property type="evidence" value="ECO:0007669"/>
    <property type="project" value="UniProtKB-UniRule"/>
</dbReference>